<evidence type="ECO:0000313" key="1">
    <source>
        <dbReference type="EMBL" id="PPS06738.1"/>
    </source>
</evidence>
<organism evidence="1 2">
    <name type="scientific">Gossypium barbadense</name>
    <name type="common">Sea Island cotton</name>
    <name type="synonym">Hibiscus barbadensis</name>
    <dbReference type="NCBI Taxonomy" id="3634"/>
    <lineage>
        <taxon>Eukaryota</taxon>
        <taxon>Viridiplantae</taxon>
        <taxon>Streptophyta</taxon>
        <taxon>Embryophyta</taxon>
        <taxon>Tracheophyta</taxon>
        <taxon>Spermatophyta</taxon>
        <taxon>Magnoliopsida</taxon>
        <taxon>eudicotyledons</taxon>
        <taxon>Gunneridae</taxon>
        <taxon>Pentapetalae</taxon>
        <taxon>rosids</taxon>
        <taxon>malvids</taxon>
        <taxon>Malvales</taxon>
        <taxon>Malvaceae</taxon>
        <taxon>Malvoideae</taxon>
        <taxon>Gossypium</taxon>
    </lineage>
</organism>
<dbReference type="Proteomes" id="UP000239757">
    <property type="component" value="Unassembled WGS sequence"/>
</dbReference>
<protein>
    <submittedName>
        <fullName evidence="1">Uncharacterized protein</fullName>
    </submittedName>
</protein>
<name>A0A2P5XTR3_GOSBA</name>
<sequence length="153" mass="17009">MCKSLLPSPGILSSGYITTSLKQHKKENSRNCSQSFKKLIRALETTTTRNDTINKNKVFTTVISTKKSKPYLQTKGKAKDIGGGQQAHNSLLLGSRKRQNEDDVAIRIANIHTPLRVAFQERCLGKVLTWLDILKIATLLTVQTKQSSLDLEG</sequence>
<dbReference type="AlphaFoldDB" id="A0A2P5XTR3"/>
<dbReference type="EMBL" id="KZ664241">
    <property type="protein sequence ID" value="PPS06738.1"/>
    <property type="molecule type" value="Genomic_DNA"/>
</dbReference>
<accession>A0A2P5XTR3</accession>
<gene>
    <name evidence="1" type="ORF">GOBAR_AA13888</name>
</gene>
<reference evidence="1 2" key="1">
    <citation type="submission" date="2015-01" db="EMBL/GenBank/DDBJ databases">
        <title>Genome of allotetraploid Gossypium barbadense reveals genomic plasticity and fiber elongation in cotton evolution.</title>
        <authorList>
            <person name="Chen X."/>
            <person name="Liu X."/>
            <person name="Zhao B."/>
            <person name="Zheng H."/>
            <person name="Hu Y."/>
            <person name="Lu G."/>
            <person name="Yang C."/>
            <person name="Chen J."/>
            <person name="Shan C."/>
            <person name="Zhang L."/>
            <person name="Zhou Y."/>
            <person name="Wang L."/>
            <person name="Guo W."/>
            <person name="Bai Y."/>
            <person name="Ruan J."/>
            <person name="Shangguan X."/>
            <person name="Mao Y."/>
            <person name="Jiang J."/>
            <person name="Zhu Y."/>
            <person name="Lei J."/>
            <person name="Kang H."/>
            <person name="Chen S."/>
            <person name="He X."/>
            <person name="Wang R."/>
            <person name="Wang Y."/>
            <person name="Chen J."/>
            <person name="Wang L."/>
            <person name="Yu S."/>
            <person name="Wang B."/>
            <person name="Wei J."/>
            <person name="Song S."/>
            <person name="Lu X."/>
            <person name="Gao Z."/>
            <person name="Gu W."/>
            <person name="Deng X."/>
            <person name="Ma D."/>
            <person name="Wang S."/>
            <person name="Liang W."/>
            <person name="Fang L."/>
            <person name="Cai C."/>
            <person name="Zhu X."/>
            <person name="Zhou B."/>
            <person name="Zhang Y."/>
            <person name="Chen Z."/>
            <person name="Xu S."/>
            <person name="Zhu R."/>
            <person name="Wang S."/>
            <person name="Zhang T."/>
            <person name="Zhao G."/>
        </authorList>
    </citation>
    <scope>NUCLEOTIDE SEQUENCE [LARGE SCALE GENOMIC DNA]</scope>
    <source>
        <strain evidence="2">cv. Xinhai21</strain>
        <tissue evidence="1">Leaf</tissue>
    </source>
</reference>
<proteinExistence type="predicted"/>
<evidence type="ECO:0000313" key="2">
    <source>
        <dbReference type="Proteomes" id="UP000239757"/>
    </source>
</evidence>